<keyword evidence="3" id="KW-0472">Membrane</keyword>
<accession>A0ABQ0A5P1</accession>
<dbReference type="PANTHER" id="PTHR38043:SF1">
    <property type="entry name" value="PROTEIN HEMX"/>
    <property type="match status" value="1"/>
</dbReference>
<keyword evidence="3" id="KW-0812">Transmembrane</keyword>
<keyword evidence="1" id="KW-0175">Coiled coil</keyword>
<dbReference type="PANTHER" id="PTHR38043">
    <property type="entry name" value="PROTEIN HEMX"/>
    <property type="match status" value="1"/>
</dbReference>
<name>A0ABQ0A5P1_9GAMM</name>
<dbReference type="InterPro" id="IPR007470">
    <property type="entry name" value="HemX"/>
</dbReference>
<evidence type="ECO:0000313" key="5">
    <source>
        <dbReference type="Proteomes" id="UP001465153"/>
    </source>
</evidence>
<feature type="compositionally biased region" description="Polar residues" evidence="2">
    <location>
        <begin position="11"/>
        <end position="26"/>
    </location>
</feature>
<proteinExistence type="predicted"/>
<feature type="transmembrane region" description="Helical" evidence="3">
    <location>
        <begin position="107"/>
        <end position="131"/>
    </location>
</feature>
<evidence type="ECO:0000313" key="4">
    <source>
        <dbReference type="EMBL" id="GAA6166981.1"/>
    </source>
</evidence>
<dbReference type="Pfam" id="PF04375">
    <property type="entry name" value="HemX"/>
    <property type="match status" value="1"/>
</dbReference>
<feature type="region of interest" description="Disordered" evidence="2">
    <location>
        <begin position="1"/>
        <end position="100"/>
    </location>
</feature>
<evidence type="ECO:0008006" key="6">
    <source>
        <dbReference type="Google" id="ProtNLM"/>
    </source>
</evidence>
<feature type="coiled-coil region" evidence="1">
    <location>
        <begin position="148"/>
        <end position="207"/>
    </location>
</feature>
<protein>
    <recommendedName>
        <fullName evidence="6">Uroporphyrin-3 C-methyltransferase</fullName>
    </recommendedName>
</protein>
<feature type="compositionally biased region" description="Basic and acidic residues" evidence="2">
    <location>
        <begin position="42"/>
        <end position="51"/>
    </location>
</feature>
<dbReference type="EMBL" id="BAABWN010000002">
    <property type="protein sequence ID" value="GAA6166981.1"/>
    <property type="molecule type" value="Genomic_DNA"/>
</dbReference>
<feature type="compositionally biased region" description="Low complexity" evidence="2">
    <location>
        <begin position="71"/>
        <end position="80"/>
    </location>
</feature>
<evidence type="ECO:0000256" key="3">
    <source>
        <dbReference type="SAM" id="Phobius"/>
    </source>
</evidence>
<reference evidence="4 5" key="1">
    <citation type="submission" date="2024-04" db="EMBL/GenBank/DDBJ databases">
        <title>Draft genome sequence of Sessilibacter corallicola NBRC 116591.</title>
        <authorList>
            <person name="Miyakawa T."/>
            <person name="Kusuya Y."/>
            <person name="Miura T."/>
        </authorList>
    </citation>
    <scope>NUCLEOTIDE SEQUENCE [LARGE SCALE GENOMIC DNA]</scope>
    <source>
        <strain evidence="4 5">KU-00831-HH</strain>
    </source>
</reference>
<dbReference type="Proteomes" id="UP001465153">
    <property type="component" value="Unassembled WGS sequence"/>
</dbReference>
<evidence type="ECO:0000256" key="2">
    <source>
        <dbReference type="SAM" id="MobiDB-lite"/>
    </source>
</evidence>
<comment type="caution">
    <text evidence="4">The sequence shown here is derived from an EMBL/GenBank/DDBJ whole genome shotgun (WGS) entry which is preliminary data.</text>
</comment>
<keyword evidence="3" id="KW-1133">Transmembrane helix</keyword>
<evidence type="ECO:0000256" key="1">
    <source>
        <dbReference type="SAM" id="Coils"/>
    </source>
</evidence>
<gene>
    <name evidence="4" type="ORF">NBRC116591_07910</name>
</gene>
<organism evidence="4 5">
    <name type="scientific">Sessilibacter corallicola</name>
    <dbReference type="NCBI Taxonomy" id="2904075"/>
    <lineage>
        <taxon>Bacteria</taxon>
        <taxon>Pseudomonadati</taxon>
        <taxon>Pseudomonadota</taxon>
        <taxon>Gammaproteobacteria</taxon>
        <taxon>Cellvibrionales</taxon>
        <taxon>Cellvibrionaceae</taxon>
        <taxon>Sessilibacter</taxon>
    </lineage>
</organism>
<sequence>MTDAPKDQNESPENTPSDSSPQLPNKTSSTDSSPTETSTSNQHDESKKADPETLVATPVPDTSTVSDKNSKASSKSTDSSQVEPKSEPKQKSAASHKPAKKSRFTGVLLSLLFLLVIGLIAAAGFVGYWFYPQWQQQAEQVVSLRSEIQQRDGEVKRLEQSVATLNQQLKTQASQSQSTAEALTLSVEEVTQRLNTHNERLLSLSNTSREDWLLAEAHYLVRLASQRILIDQNVQSALGLMEAADAILRDLSLPDLFPVRQALARDLAAIRLAAEVDREGIYLRLQGLAETVSVLPTHQLPEALRSETMSLSVENDTTEEPASDNLWNRVSEGVSDAAKSFGQYFQIQHHDEPVAPLLPPSASEYLRQNLRFSIEQAQLAMLREEKGIYTAALNNAKILVETYFPQSNSAGALISELDYLSQLEIIRTLPAVNNSQQQLQAYIEKLHKLGNQEASSAEPELEEDEQ</sequence>
<keyword evidence="5" id="KW-1185">Reference proteome</keyword>
<feature type="compositionally biased region" description="Low complexity" evidence="2">
    <location>
        <begin position="27"/>
        <end position="40"/>
    </location>
</feature>
<dbReference type="RefSeq" id="WP_353301753.1">
    <property type="nucleotide sequence ID" value="NZ_BAABWN010000002.1"/>
</dbReference>